<evidence type="ECO:0000313" key="2">
    <source>
        <dbReference type="Proteomes" id="UP001214576"/>
    </source>
</evidence>
<name>A0AAD4YGH4_OVIAM</name>
<evidence type="ECO:0000313" key="1">
    <source>
        <dbReference type="EMBL" id="KAI4546432.1"/>
    </source>
</evidence>
<proteinExistence type="predicted"/>
<accession>A0AAD4YGH4</accession>
<dbReference type="AlphaFoldDB" id="A0AAD4YGH4"/>
<protein>
    <submittedName>
        <fullName evidence="1">Uncharacterized protein</fullName>
    </submittedName>
</protein>
<gene>
    <name evidence="1" type="ORF">MG293_002987</name>
</gene>
<sequence>MPGWKKNIPICLQAEEQERASLLICVDLGVAWAKEKKSKCTESLPYIEHVCLTFDEHYLVQSLYMPVSSALEIQDELTLKMSGMNKADKVCRLRTVFPTDVCVMKKTSQCDRNCGYLNFVNISVTLDVDSEGVQKSRFPIELSNI</sequence>
<dbReference type="Proteomes" id="UP001214576">
    <property type="component" value="Unassembled WGS sequence"/>
</dbReference>
<reference evidence="1" key="1">
    <citation type="submission" date="2022-03" db="EMBL/GenBank/DDBJ databases">
        <title>Genomic analyses of argali, domestic sheep and their hybrids provide insights into chromosomal evolution, heterosis and genetic basis of agronomic traits.</title>
        <authorList>
            <person name="Li M."/>
        </authorList>
    </citation>
    <scope>NUCLEOTIDE SEQUENCE</scope>
    <source>
        <strain evidence="1">CAU-MHL-2022a</strain>
        <tissue evidence="1">Skin</tissue>
    </source>
</reference>
<keyword evidence="2" id="KW-1185">Reference proteome</keyword>
<dbReference type="EMBL" id="JAKZEL010000002">
    <property type="protein sequence ID" value="KAI4546432.1"/>
    <property type="molecule type" value="Genomic_DNA"/>
</dbReference>
<comment type="caution">
    <text evidence="1">The sequence shown here is derived from an EMBL/GenBank/DDBJ whole genome shotgun (WGS) entry which is preliminary data.</text>
</comment>
<organism evidence="1 2">
    <name type="scientific">Ovis ammon polii</name>
    <dbReference type="NCBI Taxonomy" id="230172"/>
    <lineage>
        <taxon>Eukaryota</taxon>
        <taxon>Metazoa</taxon>
        <taxon>Chordata</taxon>
        <taxon>Craniata</taxon>
        <taxon>Vertebrata</taxon>
        <taxon>Euteleostomi</taxon>
        <taxon>Mammalia</taxon>
        <taxon>Eutheria</taxon>
        <taxon>Laurasiatheria</taxon>
        <taxon>Artiodactyla</taxon>
        <taxon>Ruminantia</taxon>
        <taxon>Pecora</taxon>
        <taxon>Bovidae</taxon>
        <taxon>Caprinae</taxon>
        <taxon>Ovis</taxon>
    </lineage>
</organism>